<dbReference type="NCBIfam" id="TIGR00336">
    <property type="entry name" value="pyrE"/>
    <property type="match status" value="1"/>
</dbReference>
<evidence type="ECO:0000256" key="4">
    <source>
        <dbReference type="ARBA" id="ARBA00022679"/>
    </source>
</evidence>
<dbReference type="GO" id="GO:0044205">
    <property type="term" value="P:'de novo' UMP biosynthetic process"/>
    <property type="evidence" value="ECO:0007669"/>
    <property type="project" value="UniProtKB-UniPathway"/>
</dbReference>
<dbReference type="InterPro" id="IPR023031">
    <property type="entry name" value="OPRT"/>
</dbReference>
<comment type="pathway">
    <text evidence="1">Pyrimidine metabolism; UMP biosynthesis via de novo pathway; UMP from orotate: step 1/2.</text>
</comment>
<dbReference type="SUPFAM" id="SSF53271">
    <property type="entry name" value="PRTase-like"/>
    <property type="match status" value="1"/>
</dbReference>
<evidence type="ECO:0000313" key="7">
    <source>
        <dbReference type="Proteomes" id="UP000005239"/>
    </source>
</evidence>
<accession>A0A454Y590</accession>
<proteinExistence type="inferred from homology"/>
<dbReference type="InterPro" id="IPR004467">
    <property type="entry name" value="Or_phspho_trans_dom"/>
</dbReference>
<keyword evidence="4" id="KW-0808">Transferase</keyword>
<organism evidence="6 7">
    <name type="scientific">Pristionchus pacificus</name>
    <name type="common">Parasitic nematode worm</name>
    <dbReference type="NCBI Taxonomy" id="54126"/>
    <lineage>
        <taxon>Eukaryota</taxon>
        <taxon>Metazoa</taxon>
        <taxon>Ecdysozoa</taxon>
        <taxon>Nematoda</taxon>
        <taxon>Chromadorea</taxon>
        <taxon>Rhabditida</taxon>
        <taxon>Rhabditina</taxon>
        <taxon>Diplogasteromorpha</taxon>
        <taxon>Diplogasteroidea</taxon>
        <taxon>Neodiplogasteridae</taxon>
        <taxon>Pristionchus</taxon>
    </lineage>
</organism>
<evidence type="ECO:0000256" key="1">
    <source>
        <dbReference type="ARBA" id="ARBA00004889"/>
    </source>
</evidence>
<dbReference type="HAMAP" id="MF_01208">
    <property type="entry name" value="PyrE"/>
    <property type="match status" value="1"/>
</dbReference>
<name>A0A454Y590_PRIPA</name>
<dbReference type="OrthoDB" id="10263753at2759"/>
<dbReference type="CDD" id="cd06223">
    <property type="entry name" value="PRTases_typeI"/>
    <property type="match status" value="1"/>
</dbReference>
<protein>
    <recommendedName>
        <fullName evidence="2">orotate phosphoribosyltransferase</fullName>
        <ecNumber evidence="2">2.4.2.10</ecNumber>
    </recommendedName>
</protein>
<evidence type="ECO:0000256" key="5">
    <source>
        <dbReference type="ARBA" id="ARBA00022975"/>
    </source>
</evidence>
<dbReference type="GO" id="GO:0004590">
    <property type="term" value="F:orotidine-5'-phosphate decarboxylase activity"/>
    <property type="evidence" value="ECO:0000318"/>
    <property type="project" value="GO_Central"/>
</dbReference>
<accession>A0A8R1YDN1</accession>
<evidence type="ECO:0000313" key="6">
    <source>
        <dbReference type="EnsemblMetazoa" id="PPA12151.1"/>
    </source>
</evidence>
<evidence type="ECO:0000256" key="3">
    <source>
        <dbReference type="ARBA" id="ARBA00022676"/>
    </source>
</evidence>
<dbReference type="PANTHER" id="PTHR19278">
    <property type="entry name" value="OROTATE PHOSPHORIBOSYLTRANSFERASE"/>
    <property type="match status" value="1"/>
</dbReference>
<reference evidence="7" key="1">
    <citation type="journal article" date="2008" name="Nat. Genet.">
        <title>The Pristionchus pacificus genome provides a unique perspective on nematode lifestyle and parasitism.</title>
        <authorList>
            <person name="Dieterich C."/>
            <person name="Clifton S.W."/>
            <person name="Schuster L.N."/>
            <person name="Chinwalla A."/>
            <person name="Delehaunty K."/>
            <person name="Dinkelacker I."/>
            <person name="Fulton L."/>
            <person name="Fulton R."/>
            <person name="Godfrey J."/>
            <person name="Minx P."/>
            <person name="Mitreva M."/>
            <person name="Roeseler W."/>
            <person name="Tian H."/>
            <person name="Witte H."/>
            <person name="Yang S.P."/>
            <person name="Wilson R.K."/>
            <person name="Sommer R.J."/>
        </authorList>
    </citation>
    <scope>NUCLEOTIDE SEQUENCE [LARGE SCALE GENOMIC DNA]</scope>
    <source>
        <strain evidence="7">PS312</strain>
    </source>
</reference>
<reference evidence="6" key="2">
    <citation type="submission" date="2022-06" db="UniProtKB">
        <authorList>
            <consortium name="EnsemblMetazoa"/>
        </authorList>
    </citation>
    <scope>IDENTIFICATION</scope>
    <source>
        <strain evidence="6">PS312</strain>
    </source>
</reference>
<dbReference type="GO" id="GO:0004588">
    <property type="term" value="F:orotate phosphoribosyltransferase activity"/>
    <property type="evidence" value="ECO:0000318"/>
    <property type="project" value="GO_Central"/>
</dbReference>
<dbReference type="PANTHER" id="PTHR19278:SF9">
    <property type="entry name" value="URIDINE 5'-MONOPHOSPHATE SYNTHASE"/>
    <property type="match status" value="1"/>
</dbReference>
<dbReference type="InterPro" id="IPR029057">
    <property type="entry name" value="PRTase-like"/>
</dbReference>
<dbReference type="InterPro" id="IPR000836">
    <property type="entry name" value="PRTase_dom"/>
</dbReference>
<dbReference type="EnsemblMetazoa" id="PPA12151.1">
    <property type="protein sequence ID" value="PPA12151.1"/>
    <property type="gene ID" value="WBGene00101705"/>
</dbReference>
<dbReference type="GO" id="GO:0006222">
    <property type="term" value="P:UMP biosynthetic process"/>
    <property type="evidence" value="ECO:0000318"/>
    <property type="project" value="GO_Central"/>
</dbReference>
<sequence length="228" mass="25798">MPSTLVEADSVVRRNALRLLTQHGVFKLGEFFLKSGQRTPIYIDMREAFGHPALMSVLCKAMQHMIERVQKEKPYRGIVGVPYAALPYATILSQYTLQPLIIVRKEAKSYGTKKLIEGACEPGQRVIIVEDVVVSGESLLEVITTLRKNDVVVEDVFCLFDRDQGGKKNLADEGVTLHSLLNMETALAFLYAVDRLTQEQFDDIVTSLHLPFKELTKIDVNWEMEEQQ</sequence>
<dbReference type="AlphaFoldDB" id="A0A454Y590"/>
<dbReference type="EC" id="2.4.2.10" evidence="2"/>
<keyword evidence="5" id="KW-0665">Pyrimidine biosynthesis</keyword>
<keyword evidence="3" id="KW-0328">Glycosyltransferase</keyword>
<dbReference type="Proteomes" id="UP000005239">
    <property type="component" value="Unassembled WGS sequence"/>
</dbReference>
<evidence type="ECO:0000256" key="2">
    <source>
        <dbReference type="ARBA" id="ARBA00011971"/>
    </source>
</evidence>
<keyword evidence="7" id="KW-1185">Reference proteome</keyword>
<dbReference type="Gene3D" id="3.40.50.2020">
    <property type="match status" value="1"/>
</dbReference>
<dbReference type="OMA" id="ENPFTWA"/>
<dbReference type="GO" id="GO:0019856">
    <property type="term" value="P:pyrimidine nucleobase biosynthetic process"/>
    <property type="evidence" value="ECO:0000318"/>
    <property type="project" value="GO_Central"/>
</dbReference>
<gene>
    <name evidence="6" type="primary">WBGene00101705</name>
</gene>
<dbReference type="Pfam" id="PF00156">
    <property type="entry name" value="Pribosyltran"/>
    <property type="match status" value="1"/>
</dbReference>